<accession>S4P517</accession>
<dbReference type="EMBL" id="GAIX01010940">
    <property type="protein sequence ID" value="JAA81620.1"/>
    <property type="molecule type" value="Transcribed_RNA"/>
</dbReference>
<protein>
    <recommendedName>
        <fullName evidence="3">Secreted protein</fullName>
    </recommendedName>
</protein>
<organism evidence="2">
    <name type="scientific">Pararge aegeria</name>
    <name type="common">speckled wood butterfly</name>
    <dbReference type="NCBI Taxonomy" id="116150"/>
    <lineage>
        <taxon>Eukaryota</taxon>
        <taxon>Metazoa</taxon>
        <taxon>Ecdysozoa</taxon>
        <taxon>Arthropoda</taxon>
        <taxon>Hexapoda</taxon>
        <taxon>Insecta</taxon>
        <taxon>Pterygota</taxon>
        <taxon>Neoptera</taxon>
        <taxon>Endopterygota</taxon>
        <taxon>Lepidoptera</taxon>
        <taxon>Glossata</taxon>
        <taxon>Ditrysia</taxon>
        <taxon>Papilionoidea</taxon>
        <taxon>Nymphalidae</taxon>
        <taxon>Satyrinae</taxon>
        <taxon>Satyrini</taxon>
        <taxon>Parargina</taxon>
        <taxon>Pararge</taxon>
    </lineage>
</organism>
<keyword evidence="1" id="KW-0732">Signal</keyword>
<sequence>MFLNASLLKLFFKASTSIFIASNLASVASSRLFNRFSLGFKLLSNSVVGFRLVVTRVVNDCIDFFISSS</sequence>
<name>S4P517_9NEOP</name>
<feature type="chain" id="PRO_5004521933" description="Secreted protein" evidence="1">
    <location>
        <begin position="18"/>
        <end position="69"/>
    </location>
</feature>
<dbReference type="AlphaFoldDB" id="S4P517"/>
<evidence type="ECO:0000313" key="2">
    <source>
        <dbReference type="EMBL" id="JAA81620.1"/>
    </source>
</evidence>
<feature type="non-terminal residue" evidence="2">
    <location>
        <position position="69"/>
    </location>
</feature>
<feature type="signal peptide" evidence="1">
    <location>
        <begin position="1"/>
        <end position="17"/>
    </location>
</feature>
<evidence type="ECO:0000256" key="1">
    <source>
        <dbReference type="SAM" id="SignalP"/>
    </source>
</evidence>
<proteinExistence type="predicted"/>
<evidence type="ECO:0008006" key="3">
    <source>
        <dbReference type="Google" id="ProtNLM"/>
    </source>
</evidence>
<reference evidence="2" key="1">
    <citation type="journal article" date="2013" name="BMC Genomics">
        <title>Unscrambling butterfly oogenesis.</title>
        <authorList>
            <person name="Carter J.M."/>
            <person name="Baker S.C."/>
            <person name="Pink R."/>
            <person name="Carter D.R."/>
            <person name="Collins A."/>
            <person name="Tomlin J."/>
            <person name="Gibbs M."/>
            <person name="Breuker C.J."/>
        </authorList>
    </citation>
    <scope>NUCLEOTIDE SEQUENCE</scope>
    <source>
        <tissue evidence="2">Ovary</tissue>
    </source>
</reference>
<reference evidence="2" key="2">
    <citation type="submission" date="2013-05" db="EMBL/GenBank/DDBJ databases">
        <authorList>
            <person name="Carter J.-M."/>
            <person name="Baker S.C."/>
            <person name="Pink R."/>
            <person name="Carter D.R.F."/>
            <person name="Collins A."/>
            <person name="Tomlin J."/>
            <person name="Gibbs M."/>
            <person name="Breuker C.J."/>
        </authorList>
    </citation>
    <scope>NUCLEOTIDE SEQUENCE</scope>
    <source>
        <tissue evidence="2">Ovary</tissue>
    </source>
</reference>